<reference evidence="2 3" key="1">
    <citation type="submission" date="2013-09" db="EMBL/GenBank/DDBJ databases">
        <authorList>
            <person name="Zeng Z."/>
            <person name="Chen C."/>
        </authorList>
    </citation>
    <scope>NUCLEOTIDE SEQUENCE [LARGE SCALE GENOMIC DNA]</scope>
    <source>
        <strain evidence="2 3">F44-8</strain>
    </source>
</reference>
<evidence type="ECO:0008006" key="4">
    <source>
        <dbReference type="Google" id="ProtNLM"/>
    </source>
</evidence>
<dbReference type="InterPro" id="IPR021215">
    <property type="entry name" value="DUF2752"/>
</dbReference>
<dbReference type="Pfam" id="PF10825">
    <property type="entry name" value="DUF2752"/>
    <property type="match status" value="1"/>
</dbReference>
<evidence type="ECO:0000313" key="3">
    <source>
        <dbReference type="Proteomes" id="UP000030129"/>
    </source>
</evidence>
<dbReference type="RefSeq" id="WP_035132061.1">
    <property type="nucleotide sequence ID" value="NZ_JRLV01000005.1"/>
</dbReference>
<keyword evidence="1" id="KW-1133">Transmembrane helix</keyword>
<proteinExistence type="predicted"/>
<feature type="transmembrane region" description="Helical" evidence="1">
    <location>
        <begin position="114"/>
        <end position="132"/>
    </location>
</feature>
<sequence>MNRNKLYLILILLIAVGYCWLGWSLTQTNHNISFTPCPIKNVTGIACPSCGSTRSVSQIIQGNFADAFMLNPFGYIIALAMLIVPIWLLFDIISKKDTLYNGYKKFEQTLKIKWVAIVLILVTLANWIWNIYKGL</sequence>
<name>A0A0A2LQN5_9FLAO</name>
<dbReference type="STRING" id="1406840.Q763_05830"/>
<dbReference type="EMBL" id="JRLV01000005">
    <property type="protein sequence ID" value="KGO82612.1"/>
    <property type="molecule type" value="Genomic_DNA"/>
</dbReference>
<evidence type="ECO:0000313" key="2">
    <source>
        <dbReference type="EMBL" id="KGO82612.1"/>
    </source>
</evidence>
<dbReference type="eggNOG" id="ENOG5032YJJ">
    <property type="taxonomic scope" value="Bacteria"/>
</dbReference>
<gene>
    <name evidence="2" type="ORF">Q763_05830</name>
</gene>
<dbReference type="Proteomes" id="UP000030129">
    <property type="component" value="Unassembled WGS sequence"/>
</dbReference>
<organism evidence="2 3">
    <name type="scientific">Flavobacterium beibuense F44-8</name>
    <dbReference type="NCBI Taxonomy" id="1406840"/>
    <lineage>
        <taxon>Bacteria</taxon>
        <taxon>Pseudomonadati</taxon>
        <taxon>Bacteroidota</taxon>
        <taxon>Flavobacteriia</taxon>
        <taxon>Flavobacteriales</taxon>
        <taxon>Flavobacteriaceae</taxon>
        <taxon>Flavobacterium</taxon>
    </lineage>
</organism>
<feature type="transmembrane region" description="Helical" evidence="1">
    <location>
        <begin position="7"/>
        <end position="26"/>
    </location>
</feature>
<feature type="transmembrane region" description="Helical" evidence="1">
    <location>
        <begin position="73"/>
        <end position="93"/>
    </location>
</feature>
<keyword evidence="1" id="KW-0812">Transmembrane</keyword>
<dbReference type="AlphaFoldDB" id="A0A0A2LQN5"/>
<keyword evidence="1" id="KW-0472">Membrane</keyword>
<keyword evidence="3" id="KW-1185">Reference proteome</keyword>
<accession>A0A0A2LQN5</accession>
<comment type="caution">
    <text evidence="2">The sequence shown here is derived from an EMBL/GenBank/DDBJ whole genome shotgun (WGS) entry which is preliminary data.</text>
</comment>
<evidence type="ECO:0000256" key="1">
    <source>
        <dbReference type="SAM" id="Phobius"/>
    </source>
</evidence>
<protein>
    <recommendedName>
        <fullName evidence="4">DUF2752 domain-containing protein</fullName>
    </recommendedName>
</protein>